<evidence type="ECO:0000256" key="2">
    <source>
        <dbReference type="PROSITE-ProRule" id="PRU01324"/>
    </source>
</evidence>
<dbReference type="EMBL" id="VYZU01027758">
    <property type="protein sequence ID" value="NXY84084.1"/>
    <property type="molecule type" value="Genomic_DNA"/>
</dbReference>
<keyword evidence="5" id="KW-1185">Reference proteome</keyword>
<evidence type="ECO:0000313" key="5">
    <source>
        <dbReference type="Proteomes" id="UP000586704"/>
    </source>
</evidence>
<evidence type="ECO:0000256" key="1">
    <source>
        <dbReference type="ARBA" id="ARBA00009171"/>
    </source>
</evidence>
<dbReference type="PANTHER" id="PTHR23288">
    <property type="entry name" value="OCCLUDIN AND RNA POLYMERASE II ELONGATION FACTOR ELL"/>
    <property type="match status" value="1"/>
</dbReference>
<dbReference type="OrthoDB" id="6284217at2759"/>
<feature type="domain" description="OCEL" evidence="3">
    <location>
        <begin position="3"/>
        <end position="81"/>
    </location>
</feature>
<dbReference type="PANTHER" id="PTHR23288:SF8">
    <property type="entry name" value="RNA POLYMERASE II ELONGATION FACTOR ELL2"/>
    <property type="match status" value="1"/>
</dbReference>
<feature type="non-terminal residue" evidence="4">
    <location>
        <position position="1"/>
    </location>
</feature>
<protein>
    <submittedName>
        <fullName evidence="4">ELL2 factor</fullName>
    </submittedName>
</protein>
<dbReference type="Gene3D" id="6.10.140.340">
    <property type="match status" value="1"/>
</dbReference>
<dbReference type="AlphaFoldDB" id="A0A7L4N7Q8"/>
<organism evidence="4 5">
    <name type="scientific">Ceyx cyanopectus</name>
    <name type="common">Indigo-banded kingfisher</name>
    <dbReference type="NCBI Taxonomy" id="390723"/>
    <lineage>
        <taxon>Eukaryota</taxon>
        <taxon>Metazoa</taxon>
        <taxon>Chordata</taxon>
        <taxon>Craniata</taxon>
        <taxon>Vertebrata</taxon>
        <taxon>Euteleostomi</taxon>
        <taxon>Archelosauria</taxon>
        <taxon>Archosauria</taxon>
        <taxon>Dinosauria</taxon>
        <taxon>Saurischia</taxon>
        <taxon>Theropoda</taxon>
        <taxon>Coelurosauria</taxon>
        <taxon>Aves</taxon>
        <taxon>Neognathae</taxon>
        <taxon>Neoaves</taxon>
        <taxon>Telluraves</taxon>
        <taxon>Coraciimorphae</taxon>
        <taxon>Coraciiformes</taxon>
        <taxon>Alcedinidae</taxon>
        <taxon>Ceyx</taxon>
    </lineage>
</organism>
<dbReference type="SUPFAM" id="SSF144292">
    <property type="entry name" value="occludin/ELL-like"/>
    <property type="match status" value="1"/>
</dbReference>
<dbReference type="Proteomes" id="UP000586704">
    <property type="component" value="Unassembled WGS sequence"/>
</dbReference>
<name>A0A7L4N7Q8_9AVES</name>
<dbReference type="GO" id="GO:0032968">
    <property type="term" value="P:positive regulation of transcription elongation by RNA polymerase II"/>
    <property type="evidence" value="ECO:0007669"/>
    <property type="project" value="TreeGrafter"/>
</dbReference>
<dbReference type="GO" id="GO:0008023">
    <property type="term" value="C:transcription elongation factor complex"/>
    <property type="evidence" value="ECO:0007669"/>
    <property type="project" value="TreeGrafter"/>
</dbReference>
<reference evidence="4 5" key="1">
    <citation type="submission" date="2020-02" db="EMBL/GenBank/DDBJ databases">
        <title>Bird 10,000 Genomes (B10K) Project - Family phase.</title>
        <authorList>
            <person name="Zhang G."/>
        </authorList>
    </citation>
    <scope>NUCLEOTIDE SEQUENCE [LARGE SCALE GENOMIC DNA]</scope>
    <source>
        <strain evidence="4">B10K-DU-013-51</strain>
        <tissue evidence="4">Mixed tissue sample</tissue>
    </source>
</reference>
<comment type="caution">
    <text evidence="4">The sequence shown here is derived from an EMBL/GenBank/DDBJ whole genome shotgun (WGS) entry which is preliminary data.</text>
</comment>
<sequence>CSCFFFRKYVPIVSLEQRQVYYNDFSAEFDEYRSLYSQMESVTRIFSKLYAQWKLLSPKSNEYQVKQNKTVKVFFNLFQKS</sequence>
<dbReference type="GO" id="GO:0042795">
    <property type="term" value="P:snRNA transcription by RNA polymerase II"/>
    <property type="evidence" value="ECO:0007669"/>
    <property type="project" value="TreeGrafter"/>
</dbReference>
<dbReference type="PROSITE" id="PS51980">
    <property type="entry name" value="OCEL"/>
    <property type="match status" value="1"/>
</dbReference>
<evidence type="ECO:0000313" key="4">
    <source>
        <dbReference type="EMBL" id="NXY84084.1"/>
    </source>
</evidence>
<accession>A0A7L4N7Q8</accession>
<dbReference type="Pfam" id="PF07303">
    <property type="entry name" value="Occludin_ELL"/>
    <property type="match status" value="1"/>
</dbReference>
<dbReference type="InterPro" id="IPR010844">
    <property type="entry name" value="Occludin_ELL"/>
</dbReference>
<evidence type="ECO:0000259" key="3">
    <source>
        <dbReference type="PROSITE" id="PS51980"/>
    </source>
</evidence>
<feature type="non-terminal residue" evidence="4">
    <location>
        <position position="81"/>
    </location>
</feature>
<dbReference type="InterPro" id="IPR031176">
    <property type="entry name" value="ELL/occludin"/>
</dbReference>
<comment type="similarity">
    <text evidence="1 2">Belongs to the ELL/occludin family.</text>
</comment>
<dbReference type="GO" id="GO:0000987">
    <property type="term" value="F:cis-regulatory region sequence-specific DNA binding"/>
    <property type="evidence" value="ECO:0007669"/>
    <property type="project" value="TreeGrafter"/>
</dbReference>
<gene>
    <name evidence="4" type="primary">Ell2</name>
    <name evidence="4" type="ORF">CEYCYA_R12184</name>
</gene>
<proteinExistence type="inferred from homology"/>